<evidence type="ECO:0000256" key="1">
    <source>
        <dbReference type="ARBA" id="ARBA00004613"/>
    </source>
</evidence>
<evidence type="ECO:0000313" key="3">
    <source>
        <dbReference type="EMBL" id="MBB3977792.1"/>
    </source>
</evidence>
<reference evidence="3 4" key="1">
    <citation type="submission" date="2020-08" db="EMBL/GenBank/DDBJ databases">
        <title>Genomic Encyclopedia of Type Strains, Phase IV (KMG-IV): sequencing the most valuable type-strain genomes for metagenomic binning, comparative biology and taxonomic classification.</title>
        <authorList>
            <person name="Goeker M."/>
        </authorList>
    </citation>
    <scope>NUCLEOTIDE SEQUENCE [LARGE SCALE GENOMIC DNA]</scope>
    <source>
        <strain evidence="3 4">DSM 100211</strain>
    </source>
</reference>
<dbReference type="PANTHER" id="PTHR38340:SF1">
    <property type="entry name" value="S-LAYER PROTEIN"/>
    <property type="match status" value="1"/>
</dbReference>
<dbReference type="AlphaFoldDB" id="A0A7W6GJZ7"/>
<evidence type="ECO:0000313" key="4">
    <source>
        <dbReference type="Proteomes" id="UP000574761"/>
    </source>
</evidence>
<name>A0A7W6GJZ7_9HYPH</name>
<evidence type="ECO:0000256" key="2">
    <source>
        <dbReference type="ARBA" id="ARBA00022525"/>
    </source>
</evidence>
<dbReference type="InterPro" id="IPR018511">
    <property type="entry name" value="Hemolysin-typ_Ca-bd_CS"/>
</dbReference>
<dbReference type="Pfam" id="PF00353">
    <property type="entry name" value="HemolysinCabind"/>
    <property type="match status" value="4"/>
</dbReference>
<dbReference type="InterPro" id="IPR001343">
    <property type="entry name" value="Hemolysn_Ca-bd"/>
</dbReference>
<gene>
    <name evidence="3" type="ORF">GGQ64_003006</name>
</gene>
<comment type="subcellular location">
    <subcellularLocation>
        <location evidence="1">Secreted</location>
    </subcellularLocation>
</comment>
<organism evidence="3 4">
    <name type="scientific">Mycoplana azooxidifex</name>
    <dbReference type="NCBI Taxonomy" id="1636188"/>
    <lineage>
        <taxon>Bacteria</taxon>
        <taxon>Pseudomonadati</taxon>
        <taxon>Pseudomonadota</taxon>
        <taxon>Alphaproteobacteria</taxon>
        <taxon>Hyphomicrobiales</taxon>
        <taxon>Rhizobiaceae</taxon>
        <taxon>Mycoplana</taxon>
    </lineage>
</organism>
<protein>
    <submittedName>
        <fullName evidence="3">Ca2+-binding RTX toxin-like protein</fullName>
    </submittedName>
</protein>
<dbReference type="GO" id="GO:0005576">
    <property type="term" value="C:extracellular region"/>
    <property type="evidence" value="ECO:0007669"/>
    <property type="project" value="UniProtKB-SubCell"/>
</dbReference>
<dbReference type="PANTHER" id="PTHR38340">
    <property type="entry name" value="S-LAYER PROTEIN"/>
    <property type="match status" value="1"/>
</dbReference>
<dbReference type="InterPro" id="IPR011049">
    <property type="entry name" value="Serralysin-like_metalloprot_C"/>
</dbReference>
<dbReference type="Gene3D" id="2.160.20.160">
    <property type="match status" value="1"/>
</dbReference>
<keyword evidence="2" id="KW-0964">Secreted</keyword>
<keyword evidence="4" id="KW-1185">Reference proteome</keyword>
<dbReference type="InterPro" id="IPR050557">
    <property type="entry name" value="RTX_toxin/Mannuronan_C5-epim"/>
</dbReference>
<dbReference type="PRINTS" id="PR00313">
    <property type="entry name" value="CABNDNGRPT"/>
</dbReference>
<comment type="caution">
    <text evidence="3">The sequence shown here is derived from an EMBL/GenBank/DDBJ whole genome shotgun (WGS) entry which is preliminary data.</text>
</comment>
<accession>A0A7W6GJZ7</accession>
<dbReference type="PROSITE" id="PS00330">
    <property type="entry name" value="HEMOLYSIN_CALCIUM"/>
    <property type="match status" value="1"/>
</dbReference>
<dbReference type="Gene3D" id="2.150.10.10">
    <property type="entry name" value="Serralysin-like metalloprotease, C-terminal"/>
    <property type="match status" value="1"/>
</dbReference>
<dbReference type="RefSeq" id="WP_183805613.1">
    <property type="nucleotide sequence ID" value="NZ_JACIEE010000006.1"/>
</dbReference>
<dbReference type="SUPFAM" id="SSF51120">
    <property type="entry name" value="beta-Roll"/>
    <property type="match status" value="2"/>
</dbReference>
<dbReference type="EMBL" id="JACIEE010000006">
    <property type="protein sequence ID" value="MBB3977792.1"/>
    <property type="molecule type" value="Genomic_DNA"/>
</dbReference>
<dbReference type="GO" id="GO:0005509">
    <property type="term" value="F:calcium ion binding"/>
    <property type="evidence" value="ECO:0007669"/>
    <property type="project" value="InterPro"/>
</dbReference>
<proteinExistence type="predicted"/>
<sequence length="440" mass="45129">MGQISSNISINLNGASSVAAGSDTYSWSADRHLLMVDIWVPWGATARTATFTLSGSDWGVAVLRAAGNTKAVINDSTSGSGRHIEHISLSSAGDNTVKLNNTIVDVITGGNGNDKITVGSTHVGAMLLGGGNDSVTTGNGFVETINVGHGNNSVTVGKGGSGVVFAGKGRDTITVAGDVDSILAGHGNDTVKTGKGWVGTIDADRGNDTVTLGSGGAGYVSLGRDADTIRLSRLDDPTMTVVIDGGSRVSSSAFKDSDTIDFSALSAKLSVSLSGPHTVTSSQGNFLIRNFENAVGGRGNDTLAGDSGNNILKGGAGNDRIEGGLGADKLYGGSGADTFFFRSVKDSTVAAFGRDTIHDFSKSQKDKIDISAIDANTKASGNQAFDFIGTKTFTKTAGELRNKKKNGDIYVYGDVNGDGKADFSIVLDLSLTMSKSDFIL</sequence>
<dbReference type="Proteomes" id="UP000574761">
    <property type="component" value="Unassembled WGS sequence"/>
</dbReference>